<sequence length="610" mass="66982">MERTGEAESESSEVWADFGIHLVQRALLLTQLLVLHAFYIVQWSNDLFKPSRINNASQTVFYLCFMAYLALTSLQLRFDVHVTRGGLGLTHSTDLPTNLVFKVYTAIPFLEEIRVLTDWTVTRTSLDFFMWMKLEDAQQSLYRTKRDMETRRYVAPAAPRPAYEKVYQGGLLLLALFALIVAPIALFSTLNPTLQSNRVTSATLTGSLVVQAGEAGIRSMALYQSSQASVTNASDTEGAAVDLYHVTFPVLSEEFFDASQAVQDHMARTLQEPGVNAWFQLQYHFQLNGDFGIGQEAKGATRVLLDQNTTVDLGRRLNDTLVSNSPGGDLAVGVLVSVLVKKGLSSFIRVSSATSMQMMETCDLTLDLHSSRSSGSSSALNAWSMVRSPGQCGCPASSKASNASCAVMLRVASEKIAPGIGGVSGSSSWSVVGIYIGVVYTVGRFLRMIFQDASKRIIYEELPDTSLLLNLCDGIYIARIQRLLPTEYKLYYQMMHIFRSPELLLKVSEPKETTVASECHGPWTEDTAGHGQTLGGPFDSSSIPRGHDLASRSLPFSPPMRMMSPRGTDGEQQQQQQHPGELRQRASSLVVAARSSSRSQGSVSSDRVTF</sequence>
<dbReference type="Pfam" id="PF12166">
    <property type="entry name" value="Piezo_cap"/>
    <property type="match status" value="1"/>
</dbReference>
<proteinExistence type="predicted"/>
<dbReference type="GO" id="GO:0042391">
    <property type="term" value="P:regulation of membrane potential"/>
    <property type="evidence" value="ECO:0007669"/>
    <property type="project" value="TreeGrafter"/>
</dbReference>
<feature type="transmembrane region" description="Helical" evidence="2">
    <location>
        <begin position="26"/>
        <end position="44"/>
    </location>
</feature>
<reference evidence="5" key="1">
    <citation type="submission" date="2021-02" db="EMBL/GenBank/DDBJ databases">
        <authorList>
            <person name="Dougan E. K."/>
            <person name="Rhodes N."/>
            <person name="Thang M."/>
            <person name="Chan C."/>
        </authorList>
    </citation>
    <scope>NUCLEOTIDE SEQUENCE</scope>
</reference>
<feature type="region of interest" description="Disordered" evidence="1">
    <location>
        <begin position="516"/>
        <end position="610"/>
    </location>
</feature>
<dbReference type="PANTHER" id="PTHR13167:SF25">
    <property type="entry name" value="PIEZO-TYPE MECHANOSENSITIVE ION CHANNEL COMPONENT"/>
    <property type="match status" value="1"/>
</dbReference>
<evidence type="ECO:0000256" key="2">
    <source>
        <dbReference type="SAM" id="Phobius"/>
    </source>
</evidence>
<dbReference type="GO" id="GO:0008381">
    <property type="term" value="F:mechanosensitive monoatomic ion channel activity"/>
    <property type="evidence" value="ECO:0007669"/>
    <property type="project" value="InterPro"/>
</dbReference>
<keyword evidence="2" id="KW-0812">Transmembrane</keyword>
<feature type="domain" description="Piezo THU9 and anchor" evidence="4">
    <location>
        <begin position="27"/>
        <end position="188"/>
    </location>
</feature>
<dbReference type="AlphaFoldDB" id="A0A813JU87"/>
<organism evidence="5 6">
    <name type="scientific">Polarella glacialis</name>
    <name type="common">Dinoflagellate</name>
    <dbReference type="NCBI Taxonomy" id="89957"/>
    <lineage>
        <taxon>Eukaryota</taxon>
        <taxon>Sar</taxon>
        <taxon>Alveolata</taxon>
        <taxon>Dinophyceae</taxon>
        <taxon>Suessiales</taxon>
        <taxon>Suessiaceae</taxon>
        <taxon>Polarella</taxon>
    </lineage>
</organism>
<evidence type="ECO:0000259" key="4">
    <source>
        <dbReference type="Pfam" id="PF24874"/>
    </source>
</evidence>
<evidence type="ECO:0000259" key="3">
    <source>
        <dbReference type="Pfam" id="PF12166"/>
    </source>
</evidence>
<evidence type="ECO:0000256" key="1">
    <source>
        <dbReference type="SAM" id="MobiDB-lite"/>
    </source>
</evidence>
<dbReference type="InterPro" id="IPR056770">
    <property type="entry name" value="Piezo_THU9_anchor"/>
</dbReference>
<comment type="caution">
    <text evidence="5">The sequence shown here is derived from an EMBL/GenBank/DDBJ whole genome shotgun (WGS) entry which is preliminary data.</text>
</comment>
<accession>A0A813JU87</accession>
<protein>
    <recommendedName>
        <fullName evidence="7">Piezo non-specific cation channel R-Ras-binding domain-containing protein</fullName>
    </recommendedName>
</protein>
<feature type="domain" description="Piezo non-specific cation channel cap" evidence="3">
    <location>
        <begin position="237"/>
        <end position="509"/>
    </location>
</feature>
<dbReference type="GO" id="GO:0016020">
    <property type="term" value="C:membrane"/>
    <property type="evidence" value="ECO:0007669"/>
    <property type="project" value="InterPro"/>
</dbReference>
<dbReference type="InterPro" id="IPR027272">
    <property type="entry name" value="Piezo"/>
</dbReference>
<feature type="transmembrane region" description="Helical" evidence="2">
    <location>
        <begin position="170"/>
        <end position="190"/>
    </location>
</feature>
<dbReference type="Proteomes" id="UP000626109">
    <property type="component" value="Unassembled WGS sequence"/>
</dbReference>
<feature type="transmembrane region" description="Helical" evidence="2">
    <location>
        <begin position="56"/>
        <end position="74"/>
    </location>
</feature>
<keyword evidence="2" id="KW-1133">Transmembrane helix</keyword>
<feature type="compositionally biased region" description="Low complexity" evidence="1">
    <location>
        <begin position="551"/>
        <end position="577"/>
    </location>
</feature>
<evidence type="ECO:0008006" key="7">
    <source>
        <dbReference type="Google" id="ProtNLM"/>
    </source>
</evidence>
<dbReference type="GO" id="GO:0050982">
    <property type="term" value="P:detection of mechanical stimulus"/>
    <property type="evidence" value="ECO:0007669"/>
    <property type="project" value="TreeGrafter"/>
</dbReference>
<dbReference type="Pfam" id="PF24874">
    <property type="entry name" value="Piezo_THU9_anchor"/>
    <property type="match status" value="1"/>
</dbReference>
<dbReference type="PANTHER" id="PTHR13167">
    <property type="entry name" value="PIEZO-TYPE MECHANOSENSITIVE ION CHANNEL COMPONENT"/>
    <property type="match status" value="1"/>
</dbReference>
<gene>
    <name evidence="5" type="ORF">PGLA2088_LOCUS24736</name>
</gene>
<evidence type="ECO:0000313" key="6">
    <source>
        <dbReference type="Proteomes" id="UP000626109"/>
    </source>
</evidence>
<evidence type="ECO:0000313" key="5">
    <source>
        <dbReference type="EMBL" id="CAE8685947.1"/>
    </source>
</evidence>
<keyword evidence="2" id="KW-0472">Membrane</keyword>
<dbReference type="EMBL" id="CAJNNW010026507">
    <property type="protein sequence ID" value="CAE8685947.1"/>
    <property type="molecule type" value="Genomic_DNA"/>
</dbReference>
<name>A0A813JU87_POLGL</name>
<dbReference type="GO" id="GO:0005261">
    <property type="term" value="F:monoatomic cation channel activity"/>
    <property type="evidence" value="ECO:0007669"/>
    <property type="project" value="TreeGrafter"/>
</dbReference>
<dbReference type="GO" id="GO:0071260">
    <property type="term" value="P:cellular response to mechanical stimulus"/>
    <property type="evidence" value="ECO:0007669"/>
    <property type="project" value="TreeGrafter"/>
</dbReference>
<feature type="compositionally biased region" description="Low complexity" evidence="1">
    <location>
        <begin position="585"/>
        <end position="610"/>
    </location>
</feature>
<dbReference type="InterPro" id="IPR031334">
    <property type="entry name" value="Piezo_cap_dom"/>
</dbReference>